<evidence type="ECO:0000313" key="4">
    <source>
        <dbReference type="EMBL" id="CAE4615770.1"/>
    </source>
</evidence>
<dbReference type="PANTHER" id="PTHR43189:SF1">
    <property type="entry name" value="ZINC-TYPE ALCOHOL DEHYDROGENASE-LIKE PROTEIN C1198.01"/>
    <property type="match status" value="1"/>
</dbReference>
<gene>
    <name evidence="4" type="ORF">DBRI00130_LOCUS19393</name>
</gene>
<dbReference type="Gene3D" id="3.90.180.10">
    <property type="entry name" value="Medium-chain alcohol dehydrogenases, catalytic domain"/>
    <property type="match status" value="1"/>
</dbReference>
<dbReference type="SMART" id="SM00829">
    <property type="entry name" value="PKS_ER"/>
    <property type="match status" value="1"/>
</dbReference>
<feature type="domain" description="Enoyl reductase (ER)" evidence="3">
    <location>
        <begin position="72"/>
        <end position="398"/>
    </location>
</feature>
<evidence type="ECO:0000256" key="1">
    <source>
        <dbReference type="ARBA" id="ARBA00023002"/>
    </source>
</evidence>
<dbReference type="Pfam" id="PF08240">
    <property type="entry name" value="ADH_N"/>
    <property type="match status" value="1"/>
</dbReference>
<dbReference type="Gene3D" id="3.40.50.720">
    <property type="entry name" value="NAD(P)-binding Rossmann-like Domain"/>
    <property type="match status" value="1"/>
</dbReference>
<dbReference type="InterPro" id="IPR020843">
    <property type="entry name" value="ER"/>
</dbReference>
<dbReference type="AlphaFoldDB" id="A0A6V2GTB3"/>
<accession>A0A6V2GTB3</accession>
<dbReference type="InterPro" id="IPR013154">
    <property type="entry name" value="ADH-like_N"/>
</dbReference>
<dbReference type="InterPro" id="IPR036291">
    <property type="entry name" value="NAD(P)-bd_dom_sf"/>
</dbReference>
<dbReference type="EMBL" id="HBNS01024611">
    <property type="protein sequence ID" value="CAE4615770.1"/>
    <property type="molecule type" value="Transcribed_RNA"/>
</dbReference>
<evidence type="ECO:0000256" key="2">
    <source>
        <dbReference type="SAM" id="MobiDB-lite"/>
    </source>
</evidence>
<dbReference type="PANTHER" id="PTHR43189">
    <property type="entry name" value="ZINC-TYPE ALCOHOL DEHYDROGENASE-LIKE PROTEIN C1198.01-RELATED"/>
    <property type="match status" value="1"/>
</dbReference>
<keyword evidence="1" id="KW-0560">Oxidoreductase</keyword>
<sequence length="406" mass="44743">MLTSNMSNTAPIRQHNDTDPCDEGFIYDSSSDEERHECNDAASLSSLLTPSEPSKSLEHAAIVYDRYSDDAGDVLEIRQYFHMPRPRAAKEVVIRVEASTVSFTDTLIRRNNWYKSVSLPITPGFDVVGTIVSVGEKVRQRKLFQVGDRVAALIKRGGNACYANVHYDKLVKVPGGVDAAEAACVTHIYTSAYQALRCARNSLTLAGAKVLVTGGNGPIGEAIVELSKKAGAEAVYATAHERYHPHLKSLGAICLPFECTEWLPKVKGQMDVVIDSICQDDYISPQAALNNDGRLVCTGMTAIVSGDAPASSSFLGTSATAMWTSLKSSYLMKQTCSYDVWSSFKAKPDDFKRDLEYLLQLLRKHEIQPNVQERIGLEEVANAHYRLERGQEKGCIVCTPWKKILR</sequence>
<dbReference type="SUPFAM" id="SSF50129">
    <property type="entry name" value="GroES-like"/>
    <property type="match status" value="1"/>
</dbReference>
<proteinExistence type="predicted"/>
<name>A0A6V2GTB3_9STRA</name>
<dbReference type="Pfam" id="PF13602">
    <property type="entry name" value="ADH_zinc_N_2"/>
    <property type="match status" value="1"/>
</dbReference>
<organism evidence="4">
    <name type="scientific">Ditylum brightwellii</name>
    <dbReference type="NCBI Taxonomy" id="49249"/>
    <lineage>
        <taxon>Eukaryota</taxon>
        <taxon>Sar</taxon>
        <taxon>Stramenopiles</taxon>
        <taxon>Ochrophyta</taxon>
        <taxon>Bacillariophyta</taxon>
        <taxon>Mediophyceae</taxon>
        <taxon>Lithodesmiophycidae</taxon>
        <taxon>Lithodesmiales</taxon>
        <taxon>Lithodesmiaceae</taxon>
        <taxon>Ditylum</taxon>
    </lineage>
</organism>
<feature type="compositionally biased region" description="Polar residues" evidence="2">
    <location>
        <begin position="1"/>
        <end position="11"/>
    </location>
</feature>
<dbReference type="GO" id="GO:0016491">
    <property type="term" value="F:oxidoreductase activity"/>
    <property type="evidence" value="ECO:0007669"/>
    <property type="project" value="UniProtKB-KW"/>
</dbReference>
<protein>
    <recommendedName>
        <fullName evidence="3">Enoyl reductase (ER) domain-containing protein</fullName>
    </recommendedName>
</protein>
<evidence type="ECO:0000259" key="3">
    <source>
        <dbReference type="SMART" id="SM00829"/>
    </source>
</evidence>
<reference evidence="4" key="1">
    <citation type="submission" date="2021-01" db="EMBL/GenBank/DDBJ databases">
        <authorList>
            <person name="Corre E."/>
            <person name="Pelletier E."/>
            <person name="Niang G."/>
            <person name="Scheremetjew M."/>
            <person name="Finn R."/>
            <person name="Kale V."/>
            <person name="Holt S."/>
            <person name="Cochrane G."/>
            <person name="Meng A."/>
            <person name="Brown T."/>
            <person name="Cohen L."/>
        </authorList>
    </citation>
    <scope>NUCLEOTIDE SEQUENCE</scope>
    <source>
        <strain evidence="4">GSO104</strain>
    </source>
</reference>
<feature type="region of interest" description="Disordered" evidence="2">
    <location>
        <begin position="1"/>
        <end position="28"/>
    </location>
</feature>
<dbReference type="InterPro" id="IPR011032">
    <property type="entry name" value="GroES-like_sf"/>
</dbReference>
<dbReference type="SUPFAM" id="SSF51735">
    <property type="entry name" value="NAD(P)-binding Rossmann-fold domains"/>
    <property type="match status" value="1"/>
</dbReference>